<dbReference type="InterPro" id="IPR001356">
    <property type="entry name" value="HD"/>
</dbReference>
<accession>A0A2S2NEE8</accession>
<gene>
    <name evidence="10" type="primary">PRRX1</name>
    <name evidence="10" type="ORF">g.83414</name>
</gene>
<organism evidence="10">
    <name type="scientific">Schizaphis graminum</name>
    <name type="common">Green bug aphid</name>
    <dbReference type="NCBI Taxonomy" id="13262"/>
    <lineage>
        <taxon>Eukaryota</taxon>
        <taxon>Metazoa</taxon>
        <taxon>Ecdysozoa</taxon>
        <taxon>Arthropoda</taxon>
        <taxon>Hexapoda</taxon>
        <taxon>Insecta</taxon>
        <taxon>Pterygota</taxon>
        <taxon>Neoptera</taxon>
        <taxon>Paraneoptera</taxon>
        <taxon>Hemiptera</taxon>
        <taxon>Sternorrhyncha</taxon>
        <taxon>Aphidomorpha</taxon>
        <taxon>Aphidoidea</taxon>
        <taxon>Aphididae</taxon>
        <taxon>Aphidini</taxon>
        <taxon>Schizaphis</taxon>
    </lineage>
</organism>
<keyword evidence="5 6" id="KW-0539">Nucleus</keyword>
<dbReference type="PANTHER" id="PTHR46385">
    <property type="entry name" value="PAIRED MESODERM HOMEOBOX PROTEIN 1-RELATED"/>
    <property type="match status" value="1"/>
</dbReference>
<dbReference type="AlphaFoldDB" id="A0A2S2NEE8"/>
<evidence type="ECO:0000256" key="2">
    <source>
        <dbReference type="ARBA" id="ARBA00022473"/>
    </source>
</evidence>
<dbReference type="GO" id="GO:0000978">
    <property type="term" value="F:RNA polymerase II cis-regulatory region sequence-specific DNA binding"/>
    <property type="evidence" value="ECO:0007669"/>
    <property type="project" value="TreeGrafter"/>
</dbReference>
<keyword evidence="4 6" id="KW-0371">Homeobox</keyword>
<evidence type="ECO:0000256" key="4">
    <source>
        <dbReference type="ARBA" id="ARBA00023155"/>
    </source>
</evidence>
<evidence type="ECO:0000313" key="10">
    <source>
        <dbReference type="EMBL" id="MBY15563.1"/>
    </source>
</evidence>
<dbReference type="EMBL" id="GGMR01002944">
    <property type="protein sequence ID" value="MBY15563.1"/>
    <property type="molecule type" value="Transcribed_RNA"/>
</dbReference>
<proteinExistence type="predicted"/>
<dbReference type="CDD" id="cd00086">
    <property type="entry name" value="homeodomain"/>
    <property type="match status" value="1"/>
</dbReference>
<dbReference type="PROSITE" id="PS50071">
    <property type="entry name" value="HOMEOBOX_2"/>
    <property type="match status" value="1"/>
</dbReference>
<keyword evidence="3 6" id="KW-0238">DNA-binding</keyword>
<dbReference type="FunFam" id="1.10.10.60:FF:000066">
    <property type="entry name" value="Paired mesoderm homeobox protein 1"/>
    <property type="match status" value="1"/>
</dbReference>
<evidence type="ECO:0000256" key="1">
    <source>
        <dbReference type="ARBA" id="ARBA00004123"/>
    </source>
</evidence>
<dbReference type="PROSITE" id="PS00027">
    <property type="entry name" value="HOMEOBOX_1"/>
    <property type="match status" value="1"/>
</dbReference>
<dbReference type="GO" id="GO:0000981">
    <property type="term" value="F:DNA-binding transcription factor activity, RNA polymerase II-specific"/>
    <property type="evidence" value="ECO:0007669"/>
    <property type="project" value="InterPro"/>
</dbReference>
<evidence type="ECO:0000259" key="9">
    <source>
        <dbReference type="PROSITE" id="PS50071"/>
    </source>
</evidence>
<reference evidence="10" key="1">
    <citation type="submission" date="2018-04" db="EMBL/GenBank/DDBJ databases">
        <title>Transcriptome of Schizaphis graminum biotype I.</title>
        <authorList>
            <person name="Scully E.D."/>
            <person name="Geib S.M."/>
            <person name="Palmer N.A."/>
            <person name="Koch K."/>
            <person name="Bradshaw J."/>
            <person name="Heng-Moss T."/>
            <person name="Sarath G."/>
        </authorList>
    </citation>
    <scope>NUCLEOTIDE SEQUENCE</scope>
</reference>
<dbReference type="InterPro" id="IPR009057">
    <property type="entry name" value="Homeodomain-like_sf"/>
</dbReference>
<evidence type="ECO:0000256" key="8">
    <source>
        <dbReference type="SAM" id="MobiDB-lite"/>
    </source>
</evidence>
<protein>
    <submittedName>
        <fullName evidence="10">Paired mesoderm homeobox protein 1</fullName>
    </submittedName>
</protein>
<feature type="DNA-binding region" description="Homeobox" evidence="6">
    <location>
        <begin position="85"/>
        <end position="144"/>
    </location>
</feature>
<dbReference type="Pfam" id="PF00046">
    <property type="entry name" value="Homeodomain"/>
    <property type="match status" value="1"/>
</dbReference>
<dbReference type="SMART" id="SM00389">
    <property type="entry name" value="HOX"/>
    <property type="match status" value="1"/>
</dbReference>
<dbReference type="InterPro" id="IPR043378">
    <property type="entry name" value="PRRX1/2"/>
</dbReference>
<dbReference type="InterPro" id="IPR017970">
    <property type="entry name" value="Homeobox_CS"/>
</dbReference>
<name>A0A2S2NEE8_SCHGA</name>
<keyword evidence="2" id="KW-0217">Developmental protein</keyword>
<evidence type="ECO:0000256" key="6">
    <source>
        <dbReference type="PROSITE-ProRule" id="PRU00108"/>
    </source>
</evidence>
<dbReference type="GO" id="GO:0005634">
    <property type="term" value="C:nucleus"/>
    <property type="evidence" value="ECO:0007669"/>
    <property type="project" value="UniProtKB-SubCell"/>
</dbReference>
<evidence type="ECO:0000256" key="3">
    <source>
        <dbReference type="ARBA" id="ARBA00023125"/>
    </source>
</evidence>
<feature type="region of interest" description="Disordered" evidence="8">
    <location>
        <begin position="142"/>
        <end position="183"/>
    </location>
</feature>
<dbReference type="PANTHER" id="PTHR46385:SF3">
    <property type="entry name" value="PAIRED MESODERM HOMEOBOX PROTEIN 2"/>
    <property type="match status" value="1"/>
</dbReference>
<dbReference type="Gene3D" id="1.10.10.60">
    <property type="entry name" value="Homeodomain-like"/>
    <property type="match status" value="1"/>
</dbReference>
<feature type="region of interest" description="Disordered" evidence="8">
    <location>
        <begin position="71"/>
        <end position="90"/>
    </location>
</feature>
<feature type="domain" description="Homeobox" evidence="9">
    <location>
        <begin position="83"/>
        <end position="143"/>
    </location>
</feature>
<evidence type="ECO:0000256" key="5">
    <source>
        <dbReference type="ARBA" id="ARBA00023242"/>
    </source>
</evidence>
<comment type="subcellular location">
    <subcellularLocation>
        <location evidence="1 6 7">Nucleus</location>
    </subcellularLocation>
</comment>
<sequence>MRFESGFVLHMLGEQGAAVGGYGRPEDEYASENTKRFTVDSLLQVRRPAIVATDDNKRPAATCMTSCYEVETNSTETDGQRKSKPRRNRTTFSSCQLRALEKVFERTHYPDAFVREELARRVCLSEARVQVWFQNRRAKFRRNERSSLSRNNPALSTAPDCRSPNVEQPLLPRSNTNAVHSEPPFTAGSSFGGLLDYSAWKSNGLSQCGMFQHSSSYPAFLPTAVSTTGSHAHGNPSMSMSVSNCLVPNHHHHHHHHAGYMVSTNLTNMRIRPQEYYMDTTHI</sequence>
<evidence type="ECO:0000256" key="7">
    <source>
        <dbReference type="RuleBase" id="RU000682"/>
    </source>
</evidence>
<dbReference type="SUPFAM" id="SSF46689">
    <property type="entry name" value="Homeodomain-like"/>
    <property type="match status" value="1"/>
</dbReference>